<dbReference type="EMBL" id="LKAQ01000004">
    <property type="protein sequence ID" value="OIQ50056.1"/>
    <property type="molecule type" value="Genomic_DNA"/>
</dbReference>
<dbReference type="Proteomes" id="UP000181901">
    <property type="component" value="Unassembled WGS sequence"/>
</dbReference>
<dbReference type="GO" id="GO:0016874">
    <property type="term" value="F:ligase activity"/>
    <property type="evidence" value="ECO:0007669"/>
    <property type="project" value="UniProtKB-KW"/>
</dbReference>
<dbReference type="AlphaFoldDB" id="A0A1J5N5F5"/>
<evidence type="ECO:0000313" key="3">
    <source>
        <dbReference type="Proteomes" id="UP000181901"/>
    </source>
</evidence>
<sequence>MENLQDYIAKWLGDMGGPKGLPERPALDDDYFQAGYIDSMGIMDLVLELEGEFGFTFRESDFQLREFSTVIGLAAIVDRRMKESAHASL</sequence>
<evidence type="ECO:0000313" key="2">
    <source>
        <dbReference type="EMBL" id="OIQ50056.1"/>
    </source>
</evidence>
<dbReference type="OrthoDB" id="7284767at2"/>
<gene>
    <name evidence="2" type="primary">dltC</name>
    <name evidence="2" type="ORF">BerOc1_01986</name>
</gene>
<proteinExistence type="predicted"/>
<dbReference type="SUPFAM" id="SSF47336">
    <property type="entry name" value="ACP-like"/>
    <property type="match status" value="1"/>
</dbReference>
<dbReference type="InterPro" id="IPR036736">
    <property type="entry name" value="ACP-like_sf"/>
</dbReference>
<dbReference type="InterPro" id="IPR009081">
    <property type="entry name" value="PP-bd_ACP"/>
</dbReference>
<dbReference type="PROSITE" id="PS50075">
    <property type="entry name" value="CARRIER"/>
    <property type="match status" value="1"/>
</dbReference>
<feature type="domain" description="Carrier" evidence="1">
    <location>
        <begin position="1"/>
        <end position="81"/>
    </location>
</feature>
<accession>A0A1J5N5F5</accession>
<comment type="caution">
    <text evidence="2">The sequence shown here is derived from an EMBL/GenBank/DDBJ whole genome shotgun (WGS) entry which is preliminary data.</text>
</comment>
<reference evidence="2 3" key="1">
    <citation type="submission" date="2015-09" db="EMBL/GenBank/DDBJ databases">
        <title>Genome of Desulfovibrio dechloracetivorans BerOc1, a mercury methylating strain isolated from highly hydrocarbons and metals contaminated coastal sediments.</title>
        <authorList>
            <person name="Goni Urriza M."/>
            <person name="Gassie C."/>
            <person name="Bouchez O."/>
            <person name="Klopp C."/>
            <person name="Ranchou-Peyruse A."/>
            <person name="Remy G."/>
        </authorList>
    </citation>
    <scope>NUCLEOTIDE SEQUENCE [LARGE SCALE GENOMIC DNA]</scope>
    <source>
        <strain evidence="2 3">BerOc1</strain>
    </source>
</reference>
<organism evidence="2 3">
    <name type="scientific">Pseudodesulfovibrio hydrargyri</name>
    <dbReference type="NCBI Taxonomy" id="2125990"/>
    <lineage>
        <taxon>Bacteria</taxon>
        <taxon>Pseudomonadati</taxon>
        <taxon>Thermodesulfobacteriota</taxon>
        <taxon>Desulfovibrionia</taxon>
        <taxon>Desulfovibrionales</taxon>
        <taxon>Desulfovibrionaceae</taxon>
    </lineage>
</organism>
<protein>
    <submittedName>
        <fullName evidence="2">D-alanine--poly(Phosphoribitol) ligase subunit 2</fullName>
        <ecNumber evidence="2">6.1.1.13</ecNumber>
    </submittedName>
</protein>
<dbReference type="EC" id="6.1.1.13" evidence="2"/>
<dbReference type="RefSeq" id="WP_071545527.1">
    <property type="nucleotide sequence ID" value="NZ_LKAQ01000004.1"/>
</dbReference>
<dbReference type="Pfam" id="PF00550">
    <property type="entry name" value="PP-binding"/>
    <property type="match status" value="1"/>
</dbReference>
<evidence type="ECO:0000259" key="1">
    <source>
        <dbReference type="PROSITE" id="PS50075"/>
    </source>
</evidence>
<keyword evidence="3" id="KW-1185">Reference proteome</keyword>
<dbReference type="Gene3D" id="1.10.1200.10">
    <property type="entry name" value="ACP-like"/>
    <property type="match status" value="1"/>
</dbReference>
<name>A0A1J5N5F5_9BACT</name>
<keyword evidence="2" id="KW-0436">Ligase</keyword>